<name>A0A660HP34_9EURY</name>
<dbReference type="KEGG" id="mfz:AOB57_000430"/>
<evidence type="ECO:0000313" key="2">
    <source>
        <dbReference type="Proteomes" id="UP000053087"/>
    </source>
</evidence>
<proteinExistence type="predicted"/>
<keyword evidence="2" id="KW-1185">Reference proteome</keyword>
<organism evidence="1 2">
    <name type="scientific">Methanosarcina flavescens</name>
    <dbReference type="NCBI Taxonomy" id="1715806"/>
    <lineage>
        <taxon>Archaea</taxon>
        <taxon>Methanobacteriati</taxon>
        <taxon>Methanobacteriota</taxon>
        <taxon>Stenosarchaea group</taxon>
        <taxon>Methanomicrobia</taxon>
        <taxon>Methanosarcinales</taxon>
        <taxon>Methanosarcinaceae</taxon>
        <taxon>Methanosarcina</taxon>
    </lineage>
</organism>
<gene>
    <name evidence="1" type="ORF">AOB57_000430</name>
</gene>
<dbReference type="RefSeq" id="WP_054298758.1">
    <property type="nucleotide sequence ID" value="NZ_CP032683.1"/>
</dbReference>
<dbReference type="EMBL" id="CP032683">
    <property type="protein sequence ID" value="AYK13879.1"/>
    <property type="molecule type" value="Genomic_DNA"/>
</dbReference>
<evidence type="ECO:0000313" key="1">
    <source>
        <dbReference type="EMBL" id="AYK13879.1"/>
    </source>
</evidence>
<dbReference type="Proteomes" id="UP000053087">
    <property type="component" value="Chromosome"/>
</dbReference>
<sequence length="91" mass="10526">MKPLRHNSLRKGSTETIEPVYHAVMPVLIKLFKKSLCLSPSVAPLDHADHAVLVKAWFLIKLFLKKFAIKPFLKRFSLKPFLKRLVIKLFS</sequence>
<accession>A0A660HP34</accession>
<reference evidence="1 2" key="1">
    <citation type="journal article" date="2016" name="Int. J. Syst. Evol. Microbiol.">
        <title>Methanosarcina flavescens sp. nov., a methanogenic archaeon isolated from a full-scale anaerobic digester.</title>
        <authorList>
            <person name="Kern T."/>
            <person name="Fischer M.A."/>
            <person name="Deppenmeier U."/>
            <person name="Schmitz R.A."/>
            <person name="Rother M."/>
        </authorList>
    </citation>
    <scope>NUCLEOTIDE SEQUENCE [LARGE SCALE GENOMIC DNA]</scope>
    <source>
        <strain evidence="1 2">E03.2</strain>
    </source>
</reference>
<dbReference type="GeneID" id="53686547"/>
<dbReference type="AlphaFoldDB" id="A0A660HP34"/>
<protein>
    <submittedName>
        <fullName evidence="1">Uncharacterized protein</fullName>
    </submittedName>
</protein>